<reference evidence="15" key="5">
    <citation type="journal article" date="2016" name="MSphere">
        <title>Complete Genome Sequence of Elephant Endotheliotropic Herpesvirus 4, the First Example of a GC-Rich Branch Proboscivirus.</title>
        <authorList>
            <person name="Ling P.D."/>
            <person name="Long S.Y."/>
            <person name="Fuery A."/>
            <person name="Peng R.S."/>
            <person name="Heaggans S.Y."/>
            <person name="Qin X."/>
            <person name="Worley K.C."/>
            <person name="Dugan S."/>
            <person name="Hayward G.S."/>
        </authorList>
    </citation>
    <scope>NUCLEOTIDE SEQUENCE</scope>
    <source>
        <strain evidence="15">Nyah NAP97</strain>
    </source>
</reference>
<keyword evidence="9 11" id="KW-0238">DNA-binding</keyword>
<dbReference type="GO" id="GO:0003887">
    <property type="term" value="F:DNA-directed DNA polymerase activity"/>
    <property type="evidence" value="ECO:0007669"/>
    <property type="project" value="UniProtKB-KW"/>
</dbReference>
<sequence length="1076" mass="120666">MSFYNPYFKRKGTTTNGSGGNGNCRSSSGGGKDGHNRKNEDGPFLSVIPECVVKPKSARLLKKYNSSEPRIFYKGDSLLLSELRSLSQWPVKNIDAAPPTPAAIKKEESDESAAQSSCCSVVNVIKSEPPEVSAASSDWFETPAFTGDTGYLTFHVYEQTVFCGHDVAYGFLPYRYRKYMCPTGAVVCMFGKTEDGTDLCVNVHGQSYYFYVDVRGRDKEGTRETVDTIMANLEKQASSCVCTIKEVQRTSLLGFTRKSETYMMLNFTNPFVGKEVARSLRELDYQVFESTVEPNTRLIVDNRFSSFGWYRIRSPYLRHSNKDSNCALELDCTVGELEYLPDRVDWPNYKCLSFDIECLSGASDDAFPDAANPDDLIIQISCVCFDIDETVETRHLFTLGPCDPIPGTHIYECASEYELILGFLTFLRAYGPNFLTGYNINSFDIPYIVGRCRFYNLQCGVFTKLRRGRFSYFKGTESFMNRSTNKVTVSGVVVVDMYKVCMDKVSAPNHKLDTVVDVLLGERKQDVSYKQIPVLFRRDNGGRGVVGAYCVHDSVLVRGIFCKLLYHYEVSAIARLSGISMNRVIFDGQQIRIFTSMLAAARRENLIIPTPNDSTEDTYQGATVLEPKTSFYNTPVAVLDFASLYPSIIQAYNLCYSTLVLDEESLAGVPEDDVISVSANTGRVHRFVKARVRRSILAQLLTSWLAERKSVREKLKSCSDPLMRILLDKQQLALKLTCNAVYGFTGTSKGMFPCLAVAESVTAQGRKLLSTTKSYICDTFNDWDALASVAPALAGCRVDPDRFRVDVVYGDTDSVFVAVFGLPDADVLYAALPDIASHITETLFPPPIRLEVDKVFIKLLLLCKKRYVGVLYGENKLSMKGIDLVRRNVCAFVKNTTLSVINSMFSDDRIAEAVQALSRMTENEVKQEGIPPGFFNLVALITDARERLYENRVDMKDLLLSATLSQPCDKYKQTNLPHLTVVKKKLDRKEDVPNTGDRVFYVLVAHPDDRVPNYVIAEDPEYAQNNNLEINYGKYFTALVSSITHSISPIFPTFVTKHERFLAACIPRKTYPRPLP</sequence>
<evidence type="ECO:0000256" key="7">
    <source>
        <dbReference type="ARBA" id="ARBA00022932"/>
    </source>
</evidence>
<dbReference type="InterPro" id="IPR050240">
    <property type="entry name" value="DNA_pol_type-B"/>
</dbReference>
<keyword evidence="16" id="KW-1185">Reference proteome</keyword>
<keyword evidence="4 11" id="KW-0808">Transferase</keyword>
<evidence type="ECO:0000256" key="1">
    <source>
        <dbReference type="ARBA" id="ARBA00004147"/>
    </source>
</evidence>
<gene>
    <name evidence="15" type="primary">U38</name>
</gene>
<dbReference type="InterPro" id="IPR042087">
    <property type="entry name" value="DNA_pol_B_thumb"/>
</dbReference>
<evidence type="ECO:0000259" key="13">
    <source>
        <dbReference type="Pfam" id="PF00136"/>
    </source>
</evidence>
<keyword evidence="5 11" id="KW-0548">Nucleotidyltransferase</keyword>
<feature type="compositionally biased region" description="Basic and acidic residues" evidence="12">
    <location>
        <begin position="32"/>
        <end position="41"/>
    </location>
</feature>
<dbReference type="Gene3D" id="3.90.1600.10">
    <property type="entry name" value="Palm domain of DNA polymerase"/>
    <property type="match status" value="1"/>
</dbReference>
<dbReference type="InterPro" id="IPR036397">
    <property type="entry name" value="RNaseH_sf"/>
</dbReference>
<dbReference type="InterPro" id="IPR006172">
    <property type="entry name" value="DNA-dir_DNA_pol_B"/>
</dbReference>
<reference evidence="15" key="7">
    <citation type="submission" date="2019-08" db="EMBL/GenBank/DDBJ databases">
        <title>Complete Genome Assembly and Annotation of EEHV3A the First Example of a GC-Branch African Elephant Endotheliotrophic Herpesvirus Associated with Lethal Hemorrhagic Disease.</title>
        <authorList>
            <person name="Tan J."/>
            <person name="Ling P.D."/>
            <person name="Worley K."/>
            <person name="Proudfoot J."/>
            <person name="Bowman M."/>
            <person name="Qin X."/>
            <person name="Latimer E.M."/>
            <person name="Holder K."/>
            <person name="Fayette M."/>
            <person name="Nodolf S."/>
            <person name="Heaggans S.Y."/>
            <person name="Zong J.-C."/>
            <person name="Pearson V.R."/>
            <person name="Hayward G.S."/>
        </authorList>
    </citation>
    <scope>NUCLEOTIDE SEQUENCE</scope>
    <source>
        <strain evidence="15">Nyah NAP97</strain>
    </source>
</reference>
<feature type="domain" description="DNA-directed DNA polymerase family B exonuclease" evidence="14">
    <location>
        <begin position="285"/>
        <end position="515"/>
    </location>
</feature>
<evidence type="ECO:0000256" key="2">
    <source>
        <dbReference type="ARBA" id="ARBA00005755"/>
    </source>
</evidence>
<evidence type="ECO:0000256" key="3">
    <source>
        <dbReference type="ARBA" id="ARBA00022562"/>
    </source>
</evidence>
<dbReference type="KEGG" id="vg:80541540"/>
<dbReference type="SUPFAM" id="SSF53098">
    <property type="entry name" value="Ribonuclease H-like"/>
    <property type="match status" value="1"/>
</dbReference>
<feature type="domain" description="DNA-directed DNA polymerase family B multifunctional" evidence="13">
    <location>
        <begin position="579"/>
        <end position="1049"/>
    </location>
</feature>
<dbReference type="Proteomes" id="UP001162024">
    <property type="component" value="Segment"/>
</dbReference>
<dbReference type="PANTHER" id="PTHR10322:SF23">
    <property type="entry name" value="DNA POLYMERASE DELTA CATALYTIC SUBUNIT"/>
    <property type="match status" value="1"/>
</dbReference>
<evidence type="ECO:0000256" key="4">
    <source>
        <dbReference type="ARBA" id="ARBA00022679"/>
    </source>
</evidence>
<dbReference type="GO" id="GO:0003677">
    <property type="term" value="F:DNA binding"/>
    <property type="evidence" value="ECO:0007669"/>
    <property type="project" value="UniProtKB-KW"/>
</dbReference>
<dbReference type="InterPro" id="IPR017964">
    <property type="entry name" value="DNA-dir_DNA_pol_B_CS"/>
</dbReference>
<dbReference type="Gene3D" id="3.30.342.10">
    <property type="entry name" value="DNA Polymerase, chain B, domain 1"/>
    <property type="match status" value="1"/>
</dbReference>
<evidence type="ECO:0000259" key="14">
    <source>
        <dbReference type="Pfam" id="PF03104"/>
    </source>
</evidence>
<keyword evidence="8" id="KW-1194">Viral DNA replication</keyword>
<keyword evidence="3" id="KW-1048">Host nucleus</keyword>
<evidence type="ECO:0000256" key="5">
    <source>
        <dbReference type="ARBA" id="ARBA00022695"/>
    </source>
</evidence>
<name>A0A866VSM6_9BETA</name>
<comment type="subcellular location">
    <subcellularLocation>
        <location evidence="1">Host nucleus</location>
    </subcellularLocation>
</comment>
<keyword evidence="7 11" id="KW-0239">DNA-directed DNA polymerase</keyword>
<evidence type="ECO:0000256" key="9">
    <source>
        <dbReference type="ARBA" id="ARBA00023125"/>
    </source>
</evidence>
<reference evidence="15" key="4">
    <citation type="journal article" date="2016" name="ILAR J">
        <title>Review of Elephant Endotheliotropic Herpesviruses and Acute Hemorrhagic Disease.</title>
        <authorList>
            <person name="Long S.Y."/>
            <person name="Latimer E.M."/>
            <person name="Hayward G.S."/>
        </authorList>
    </citation>
    <scope>NUCLEOTIDE SEQUENCE</scope>
    <source>
        <strain evidence="15">Nyah NAP97</strain>
    </source>
</reference>
<dbReference type="InterPro" id="IPR006133">
    <property type="entry name" value="DNA-dir_DNA_pol_B_exonuc"/>
</dbReference>
<feature type="region of interest" description="Disordered" evidence="12">
    <location>
        <begin position="1"/>
        <end position="43"/>
    </location>
</feature>
<evidence type="ECO:0000313" key="16">
    <source>
        <dbReference type="Proteomes" id="UP001162024"/>
    </source>
</evidence>
<reference evidence="15" key="2">
    <citation type="journal article" date="2013" name="Genome Announc.">
        <title>Complete Genome Sequence of Elephant Endotheliotropic Herpesvirus 1A.</title>
        <authorList>
            <person name="Ling P.D."/>
            <person name="Reid J.G."/>
            <person name="Qin X."/>
            <person name="Muzny D.M."/>
            <person name="Gibbs R."/>
            <person name="Petrosino J."/>
            <person name="Peng R."/>
            <person name="Zong J.C."/>
            <person name="Heaggans S.Y."/>
            <person name="Hayward G.S."/>
        </authorList>
    </citation>
    <scope>NUCLEOTIDE SEQUENCE</scope>
    <source>
        <strain evidence="15">Nyah NAP97</strain>
    </source>
</reference>
<dbReference type="GO" id="GO:0042025">
    <property type="term" value="C:host cell nucleus"/>
    <property type="evidence" value="ECO:0007669"/>
    <property type="project" value="UniProtKB-SubCell"/>
</dbReference>
<dbReference type="EC" id="2.7.7.7" evidence="11"/>
<dbReference type="PROSITE" id="PS00116">
    <property type="entry name" value="DNA_POLYMERASE_B"/>
    <property type="match status" value="1"/>
</dbReference>
<evidence type="ECO:0000256" key="11">
    <source>
        <dbReference type="RuleBase" id="RU000442"/>
    </source>
</evidence>
<dbReference type="Gene3D" id="1.10.132.60">
    <property type="entry name" value="DNA polymerase family B, C-terminal domain"/>
    <property type="match status" value="1"/>
</dbReference>
<dbReference type="EMBL" id="MN373268">
    <property type="protein sequence ID" value="QOE74423.1"/>
    <property type="molecule type" value="Genomic_DNA"/>
</dbReference>
<reference evidence="15" key="1">
    <citation type="journal article" date="2009" name="Vet. Pathol.">
        <title>Clinico-pathologic features of fatal disease attributed to new variants of endotheliotropic herpesviruses in two Asian elephants (Elephas maximus).</title>
        <authorList>
            <person name="Garner M.M."/>
            <person name="Helmick K."/>
            <person name="Ochsenreiter J."/>
            <person name="Richman L.K."/>
            <person name="Latimer E."/>
            <person name="Wise A.G."/>
            <person name="Maes R.K."/>
            <person name="Kiupel M."/>
            <person name="Nordhausen R.W."/>
            <person name="Zong J.C."/>
            <person name="Hayward G.S."/>
        </authorList>
    </citation>
    <scope>NUCLEOTIDE SEQUENCE</scope>
    <source>
        <strain evidence="15">Nyah NAP97</strain>
    </source>
</reference>
<evidence type="ECO:0000313" key="15">
    <source>
        <dbReference type="EMBL" id="QOE74423.1"/>
    </source>
</evidence>
<dbReference type="GO" id="GO:0006261">
    <property type="term" value="P:DNA-templated DNA replication"/>
    <property type="evidence" value="ECO:0007669"/>
    <property type="project" value="TreeGrafter"/>
</dbReference>
<dbReference type="GO" id="GO:0000166">
    <property type="term" value="F:nucleotide binding"/>
    <property type="evidence" value="ECO:0007669"/>
    <property type="project" value="InterPro"/>
</dbReference>
<dbReference type="Pfam" id="PF00136">
    <property type="entry name" value="DNA_pol_B"/>
    <property type="match status" value="1"/>
</dbReference>
<evidence type="ECO:0000256" key="10">
    <source>
        <dbReference type="ARBA" id="ARBA00049244"/>
    </source>
</evidence>
<dbReference type="GO" id="GO:0039693">
    <property type="term" value="P:viral DNA genome replication"/>
    <property type="evidence" value="ECO:0007669"/>
    <property type="project" value="UniProtKB-KW"/>
</dbReference>
<dbReference type="InterPro" id="IPR006134">
    <property type="entry name" value="DNA-dir_DNA_pol_B_multi_dom"/>
</dbReference>
<dbReference type="SUPFAM" id="SSF56672">
    <property type="entry name" value="DNA/RNA polymerases"/>
    <property type="match status" value="1"/>
</dbReference>
<proteinExistence type="inferred from homology"/>
<reference evidence="15" key="6">
    <citation type="journal article" date="2016" name="MSphere">
        <title>Comparison of the Gene Coding Contents and Other Unusual Features of the GC-Rich and AT-Rich Branch Probosciviruses.</title>
        <authorList>
            <person name="Ling P.D."/>
            <person name="Long S.Y."/>
            <person name="Zong J.C."/>
            <person name="Heaggans S.Y."/>
            <person name="Qin X."/>
            <person name="Hayward G.S."/>
        </authorList>
    </citation>
    <scope>NUCLEOTIDE SEQUENCE</scope>
    <source>
        <strain evidence="15">Nyah NAP97</strain>
    </source>
</reference>
<organism evidence="15 16">
    <name type="scientific">Elephant endotheliotropic herpesvirus 3A</name>
    <dbReference type="NCBI Taxonomy" id="1329409"/>
    <lineage>
        <taxon>Viruses</taxon>
        <taxon>Duplodnaviria</taxon>
        <taxon>Heunggongvirae</taxon>
        <taxon>Peploviricota</taxon>
        <taxon>Herviviricetes</taxon>
        <taxon>Herpesvirales</taxon>
        <taxon>Orthoherpesviridae</taxon>
        <taxon>Betaherpesvirinae</taxon>
        <taxon>Proboscivirus</taxon>
        <taxon>Elephant endotheliotropic herpesvirus 3</taxon>
    </lineage>
</organism>
<dbReference type="Gene3D" id="1.10.287.690">
    <property type="entry name" value="Helix hairpin bin"/>
    <property type="match status" value="1"/>
</dbReference>
<dbReference type="InterPro" id="IPR043502">
    <property type="entry name" value="DNA/RNA_pol_sf"/>
</dbReference>
<keyword evidence="6 11" id="KW-0235">DNA replication</keyword>
<accession>A0A866VSM6</accession>
<evidence type="ECO:0000256" key="8">
    <source>
        <dbReference type="ARBA" id="ARBA00023109"/>
    </source>
</evidence>
<dbReference type="Pfam" id="PF03104">
    <property type="entry name" value="DNA_pol_B_exo1"/>
    <property type="match status" value="1"/>
</dbReference>
<dbReference type="Gene3D" id="3.30.420.10">
    <property type="entry name" value="Ribonuclease H-like superfamily/Ribonuclease H"/>
    <property type="match status" value="1"/>
</dbReference>
<dbReference type="InterPro" id="IPR012337">
    <property type="entry name" value="RNaseH-like_sf"/>
</dbReference>
<comment type="catalytic activity">
    <reaction evidence="10 11">
        <text>DNA(n) + a 2'-deoxyribonucleoside 5'-triphosphate = DNA(n+1) + diphosphate</text>
        <dbReference type="Rhea" id="RHEA:22508"/>
        <dbReference type="Rhea" id="RHEA-COMP:17339"/>
        <dbReference type="Rhea" id="RHEA-COMP:17340"/>
        <dbReference type="ChEBI" id="CHEBI:33019"/>
        <dbReference type="ChEBI" id="CHEBI:61560"/>
        <dbReference type="ChEBI" id="CHEBI:173112"/>
        <dbReference type="EC" id="2.7.7.7"/>
    </reaction>
</comment>
<evidence type="ECO:0000256" key="6">
    <source>
        <dbReference type="ARBA" id="ARBA00022705"/>
    </source>
</evidence>
<protein>
    <recommendedName>
        <fullName evidence="11">DNA polymerase</fullName>
        <ecNumber evidence="11">2.7.7.7</ecNumber>
    </recommendedName>
</protein>
<dbReference type="InterPro" id="IPR023211">
    <property type="entry name" value="DNA_pol_palm_dom_sf"/>
</dbReference>
<dbReference type="GeneID" id="80541540"/>
<dbReference type="RefSeq" id="YP_010802757.1">
    <property type="nucleotide sequence ID" value="NC_077039.1"/>
</dbReference>
<reference evidence="15" key="3">
    <citation type="journal article" date="2014" name="J. Virol.">
        <title>Comparative genome analysis of four elephant endotheliotropic herpesviruses, EEHV3, EEHV4, EEHV5, and EEHV6, from cases of hemorrhagic disease or viremia.</title>
        <authorList>
            <person name="Zong JC"/>
            <person name="Latimer EM"/>
            <person name="Long SY"/>
            <person name="Richman LK"/>
            <person name="Heaggans SY"/>
            <person name="Hayward GS."/>
        </authorList>
    </citation>
    <scope>NUCLEOTIDE SEQUENCE</scope>
    <source>
        <strain evidence="15">Nyah NAP97</strain>
    </source>
</reference>
<dbReference type="PRINTS" id="PR00106">
    <property type="entry name" value="DNAPOLB"/>
</dbReference>
<evidence type="ECO:0000256" key="12">
    <source>
        <dbReference type="SAM" id="MobiDB-lite"/>
    </source>
</evidence>
<comment type="similarity">
    <text evidence="2 11">Belongs to the DNA polymerase type-B family.</text>
</comment>
<dbReference type="PANTHER" id="PTHR10322">
    <property type="entry name" value="DNA POLYMERASE CATALYTIC SUBUNIT"/>
    <property type="match status" value="1"/>
</dbReference>
<dbReference type="SMART" id="SM00486">
    <property type="entry name" value="POLBc"/>
    <property type="match status" value="1"/>
</dbReference>